<evidence type="ECO:0000313" key="2">
    <source>
        <dbReference type="Proteomes" id="UP000288216"/>
    </source>
</evidence>
<sequence length="93" mass="10900">MHDLKLAQVKQGVKIPKFRDCLNELLGNGCKTTFMKHHLKFTIIDQVLWEHHKISFQRVKKVYKEELVRIVLPGVLEENELGVFENKPKYGKA</sequence>
<dbReference type="AlphaFoldDB" id="A0A401PGQ7"/>
<dbReference type="EMBL" id="BFAA01000449">
    <property type="protein sequence ID" value="GCB72298.1"/>
    <property type="molecule type" value="Genomic_DNA"/>
</dbReference>
<dbReference type="Proteomes" id="UP000288216">
    <property type="component" value="Unassembled WGS sequence"/>
</dbReference>
<organism evidence="1 2">
    <name type="scientific">Scyliorhinus torazame</name>
    <name type="common">Cloudy catshark</name>
    <name type="synonym">Catulus torazame</name>
    <dbReference type="NCBI Taxonomy" id="75743"/>
    <lineage>
        <taxon>Eukaryota</taxon>
        <taxon>Metazoa</taxon>
        <taxon>Chordata</taxon>
        <taxon>Craniata</taxon>
        <taxon>Vertebrata</taxon>
        <taxon>Chondrichthyes</taxon>
        <taxon>Elasmobranchii</taxon>
        <taxon>Galeomorphii</taxon>
        <taxon>Galeoidea</taxon>
        <taxon>Carcharhiniformes</taxon>
        <taxon>Scyliorhinidae</taxon>
        <taxon>Scyliorhinus</taxon>
    </lineage>
</organism>
<reference evidence="1 2" key="1">
    <citation type="journal article" date="2018" name="Nat. Ecol. Evol.">
        <title>Shark genomes provide insights into elasmobranch evolution and the origin of vertebrates.</title>
        <authorList>
            <person name="Hara Y"/>
            <person name="Yamaguchi K"/>
            <person name="Onimaru K"/>
            <person name="Kadota M"/>
            <person name="Koyanagi M"/>
            <person name="Keeley SD"/>
            <person name="Tatsumi K"/>
            <person name="Tanaka K"/>
            <person name="Motone F"/>
            <person name="Kageyama Y"/>
            <person name="Nozu R"/>
            <person name="Adachi N"/>
            <person name="Nishimura O"/>
            <person name="Nakagawa R"/>
            <person name="Tanegashima C"/>
            <person name="Kiyatake I"/>
            <person name="Matsumoto R"/>
            <person name="Murakumo K"/>
            <person name="Nishida K"/>
            <person name="Terakita A"/>
            <person name="Kuratani S"/>
            <person name="Sato K"/>
            <person name="Hyodo S Kuraku.S."/>
        </authorList>
    </citation>
    <scope>NUCLEOTIDE SEQUENCE [LARGE SCALE GENOMIC DNA]</scope>
</reference>
<comment type="caution">
    <text evidence="1">The sequence shown here is derived from an EMBL/GenBank/DDBJ whole genome shotgun (WGS) entry which is preliminary data.</text>
</comment>
<gene>
    <name evidence="1" type="ORF">scyTo_0001922</name>
</gene>
<accession>A0A401PGQ7</accession>
<protein>
    <submittedName>
        <fullName evidence="1">Uncharacterized protein</fullName>
    </submittedName>
</protein>
<evidence type="ECO:0000313" key="1">
    <source>
        <dbReference type="EMBL" id="GCB72298.1"/>
    </source>
</evidence>
<name>A0A401PGQ7_SCYTO</name>
<keyword evidence="2" id="KW-1185">Reference proteome</keyword>
<proteinExistence type="predicted"/>